<keyword evidence="1" id="KW-0732">Signal</keyword>
<dbReference type="Pfam" id="PF20174">
    <property type="entry name" value="DUF6540"/>
    <property type="match status" value="1"/>
</dbReference>
<sequence length="149" mass="16230">MSRTVFLLVFRSPLFPAHWALWIPSADDKNVGKVIEVDGSVHTGFEHSIDPVFDLSKTTRTFVVIKLGEISDDTVVDSESRIIDPIEQVALSVPAPGPTLNPVASNAPPKAPVQLSNCQNWITKFVAELVCRNLLDASANEVVQNAPKN</sequence>
<comment type="caution">
    <text evidence="2">The sequence shown here is derived from an EMBL/GenBank/DDBJ whole genome shotgun (WGS) entry which is preliminary data.</text>
</comment>
<keyword evidence="3" id="KW-1185">Reference proteome</keyword>
<reference evidence="2 3" key="1">
    <citation type="submission" date="2017-10" db="EMBL/GenBank/DDBJ databases">
        <title>Comparative genomics in systemic dimorphic fungi from Ajellomycetaceae.</title>
        <authorList>
            <person name="Munoz J.F."/>
            <person name="Mcewen J.G."/>
            <person name="Clay O.K."/>
            <person name="Cuomo C.A."/>
        </authorList>
    </citation>
    <scope>NUCLEOTIDE SEQUENCE [LARGE SCALE GENOMIC DNA]</scope>
    <source>
        <strain evidence="2 3">UAMH7299</strain>
    </source>
</reference>
<dbReference type="OrthoDB" id="2999773at2759"/>
<feature type="chain" id="PRO_5012902837" evidence="1">
    <location>
        <begin position="21"/>
        <end position="149"/>
    </location>
</feature>
<dbReference type="InterPro" id="IPR046670">
    <property type="entry name" value="DUF6540"/>
</dbReference>
<evidence type="ECO:0000313" key="2">
    <source>
        <dbReference type="EMBL" id="PGH13164.1"/>
    </source>
</evidence>
<evidence type="ECO:0000313" key="3">
    <source>
        <dbReference type="Proteomes" id="UP000224634"/>
    </source>
</evidence>
<protein>
    <submittedName>
        <fullName evidence="2">Uncharacterized protein</fullName>
    </submittedName>
</protein>
<gene>
    <name evidence="2" type="ORF">AJ80_06410</name>
</gene>
<dbReference type="AlphaFoldDB" id="A0A2B7XN13"/>
<dbReference type="Proteomes" id="UP000224634">
    <property type="component" value="Unassembled WGS sequence"/>
</dbReference>
<dbReference type="EMBL" id="PDNA01000107">
    <property type="protein sequence ID" value="PGH13164.1"/>
    <property type="molecule type" value="Genomic_DNA"/>
</dbReference>
<dbReference type="STRING" id="1447883.A0A2B7XN13"/>
<evidence type="ECO:0000256" key="1">
    <source>
        <dbReference type="SAM" id="SignalP"/>
    </source>
</evidence>
<feature type="signal peptide" evidence="1">
    <location>
        <begin position="1"/>
        <end position="20"/>
    </location>
</feature>
<accession>A0A2B7XN13</accession>
<organism evidence="2 3">
    <name type="scientific">Polytolypa hystricis (strain UAMH7299)</name>
    <dbReference type="NCBI Taxonomy" id="1447883"/>
    <lineage>
        <taxon>Eukaryota</taxon>
        <taxon>Fungi</taxon>
        <taxon>Dikarya</taxon>
        <taxon>Ascomycota</taxon>
        <taxon>Pezizomycotina</taxon>
        <taxon>Eurotiomycetes</taxon>
        <taxon>Eurotiomycetidae</taxon>
        <taxon>Onygenales</taxon>
        <taxon>Onygenales incertae sedis</taxon>
        <taxon>Polytolypa</taxon>
    </lineage>
</organism>
<proteinExistence type="predicted"/>
<name>A0A2B7XN13_POLH7</name>